<dbReference type="PROSITE" id="PS51257">
    <property type="entry name" value="PROKAR_LIPOPROTEIN"/>
    <property type="match status" value="1"/>
</dbReference>
<evidence type="ECO:0000313" key="1">
    <source>
        <dbReference type="EMBL" id="MCE7510588.1"/>
    </source>
</evidence>
<dbReference type="RefSeq" id="WP_080531337.1">
    <property type="nucleotide sequence ID" value="NZ_CP012331.1"/>
</dbReference>
<dbReference type="EMBL" id="JAJVKT010000026">
    <property type="protein sequence ID" value="MCE7510588.1"/>
    <property type="molecule type" value="Genomic_DNA"/>
</dbReference>
<protein>
    <recommendedName>
        <fullName evidence="3">PA domain-containing protein</fullName>
    </recommendedName>
</protein>
<sequence>MTLLFRWLGHFPFLKTVTGTGVLAALTMMLAACGGDSSDHGSEFSCAARHDWPSDGLGVDDARHVDANQFISVDQLKQWHRELDALGLRDTGGPAEDAYIRTLAGRLDCAGVRDVVLEPVTFPRWSTTDWRLTLNGEPLRVASYIPYSGSTPEHGVTAPTVHVDITQPVDPSTVAGRIVLFDVPNITVPTRFFLDNAMHVWDPLSSFSPDEPYSRPYLAIDAVTRTLDALGDTEAVGAIGILQMPYETAHGSYFPYDGIIRRVPALYVDRDLGEQLKGLSNGTELTLHLPASVADTATHNVVAMIPGASDEITVIHSHTDGTNGLEDNGPDAIIGIAQYLARLPQSALPRTVMVMFSSGHFAGGVGIEGFLRQHADDGLLDRIKSIITVEHLGAQRWEPDGNGILQPTGLDELACFFAPRIQSLADAAYHAAEAADAGPVIISAPLNPDADASKHEAVWPGEGQYFYSHNKMSDANYITGPNYLLNWGVDTVGKTDFQRVHSLMVAFTRMVLDLSKVPAEDLTTLSETIEPMAP</sequence>
<dbReference type="Proteomes" id="UP001107961">
    <property type="component" value="Unassembled WGS sequence"/>
</dbReference>
<dbReference type="KEGG" id="axe:P40_15525"/>
<organism evidence="1 2">
    <name type="scientific">Alloalcanivorax xenomutans</name>
    <dbReference type="NCBI Taxonomy" id="1094342"/>
    <lineage>
        <taxon>Bacteria</taxon>
        <taxon>Pseudomonadati</taxon>
        <taxon>Pseudomonadota</taxon>
        <taxon>Gammaproteobacteria</taxon>
        <taxon>Oceanospirillales</taxon>
        <taxon>Alcanivoracaceae</taxon>
        <taxon>Alloalcanivorax</taxon>
    </lineage>
</organism>
<dbReference type="Gene3D" id="3.50.30.30">
    <property type="match status" value="1"/>
</dbReference>
<evidence type="ECO:0008006" key="3">
    <source>
        <dbReference type="Google" id="ProtNLM"/>
    </source>
</evidence>
<dbReference type="Gene3D" id="3.40.630.10">
    <property type="entry name" value="Zn peptidases"/>
    <property type="match status" value="2"/>
</dbReference>
<dbReference type="AlphaFoldDB" id="A0A9Q3W7J9"/>
<evidence type="ECO:0000313" key="2">
    <source>
        <dbReference type="Proteomes" id="UP001107961"/>
    </source>
</evidence>
<gene>
    <name evidence="1" type="ORF">LZG35_18275</name>
</gene>
<keyword evidence="2" id="KW-1185">Reference proteome</keyword>
<accession>A0A9Q3W7J9</accession>
<name>A0A9Q3W7J9_9GAMM</name>
<dbReference type="SUPFAM" id="SSF53187">
    <property type="entry name" value="Zn-dependent exopeptidases"/>
    <property type="match status" value="1"/>
</dbReference>
<comment type="caution">
    <text evidence="1">The sequence shown here is derived from an EMBL/GenBank/DDBJ whole genome shotgun (WGS) entry which is preliminary data.</text>
</comment>
<proteinExistence type="predicted"/>
<reference evidence="1" key="1">
    <citation type="submission" date="2022-01" db="EMBL/GenBank/DDBJ databases">
        <authorList>
            <person name="Karlyshev A.V."/>
            <person name="Jaspars M."/>
        </authorList>
    </citation>
    <scope>NUCLEOTIDE SEQUENCE</scope>
    <source>
        <strain evidence="1">AGSA3-2</strain>
    </source>
</reference>